<reference evidence="2" key="1">
    <citation type="journal article" date="2016" name="Nature">
        <title>Genome evolution in the allotetraploid frog Xenopus laevis.</title>
        <authorList>
            <person name="Session A.M."/>
            <person name="Uno Y."/>
            <person name="Kwon T."/>
            <person name="Chapman J.A."/>
            <person name="Toyoda A."/>
            <person name="Takahashi S."/>
            <person name="Fukui A."/>
            <person name="Hikosaka A."/>
            <person name="Suzuki A."/>
            <person name="Kondo M."/>
            <person name="van Heeringen S.J."/>
            <person name="Quigley I."/>
            <person name="Heinz S."/>
            <person name="Ogino H."/>
            <person name="Ochi H."/>
            <person name="Hellsten U."/>
            <person name="Lyons J.B."/>
            <person name="Simakov O."/>
            <person name="Putnam N."/>
            <person name="Stites J."/>
            <person name="Kuroki Y."/>
            <person name="Tanaka T."/>
            <person name="Michiue T."/>
            <person name="Watanabe M."/>
            <person name="Bogdanovic O."/>
            <person name="Lister R."/>
            <person name="Georgiou G."/>
            <person name="Paranjpe S.S."/>
            <person name="van Kruijsbergen I."/>
            <person name="Shu S."/>
            <person name="Carlson J."/>
            <person name="Kinoshita T."/>
            <person name="Ohta Y."/>
            <person name="Mawaribuchi S."/>
            <person name="Jenkins J."/>
            <person name="Grimwood J."/>
            <person name="Schmutz J."/>
            <person name="Mitros T."/>
            <person name="Mozaffari S.V."/>
            <person name="Suzuki Y."/>
            <person name="Haramoto Y."/>
            <person name="Yamamoto T.S."/>
            <person name="Takagi C."/>
            <person name="Heald R."/>
            <person name="Miller K."/>
            <person name="Haudenschild C."/>
            <person name="Kitzman J."/>
            <person name="Nakayama T."/>
            <person name="Izutsu Y."/>
            <person name="Robert J."/>
            <person name="Fortriede J."/>
            <person name="Burns K."/>
            <person name="Lotay V."/>
            <person name="Karimi K."/>
            <person name="Yasuoka Y."/>
            <person name="Dichmann D.S."/>
            <person name="Flajnik M.F."/>
            <person name="Houston D.W."/>
            <person name="Shendure J."/>
            <person name="DuPasquier L."/>
            <person name="Vize P.D."/>
            <person name="Zorn A.M."/>
            <person name="Ito M."/>
            <person name="Marcotte E.M."/>
            <person name="Wallingford J.B."/>
            <person name="Ito Y."/>
            <person name="Asashima M."/>
            <person name="Ueno N."/>
            <person name="Matsuda Y."/>
            <person name="Veenstra G.J."/>
            <person name="Fujiyama A."/>
            <person name="Harland R.M."/>
            <person name="Taira M."/>
            <person name="Rokhsar D.S."/>
        </authorList>
    </citation>
    <scope>NUCLEOTIDE SEQUENCE [LARGE SCALE GENOMIC DNA]</scope>
    <source>
        <strain evidence="2">J</strain>
    </source>
</reference>
<evidence type="ECO:0000313" key="2">
    <source>
        <dbReference type="Proteomes" id="UP000694892"/>
    </source>
</evidence>
<proteinExistence type="predicted"/>
<sequence length="70" mass="8139">MNKKHKNYISQNWCDTNLSMEQWLVGSSYIGLPSHPLKRENLLNTHAASWMHDCTQILDPCVQLAAYVFF</sequence>
<organism evidence="1 2">
    <name type="scientific">Xenopus laevis</name>
    <name type="common">African clawed frog</name>
    <dbReference type="NCBI Taxonomy" id="8355"/>
    <lineage>
        <taxon>Eukaryota</taxon>
        <taxon>Metazoa</taxon>
        <taxon>Chordata</taxon>
        <taxon>Craniata</taxon>
        <taxon>Vertebrata</taxon>
        <taxon>Euteleostomi</taxon>
        <taxon>Amphibia</taxon>
        <taxon>Batrachia</taxon>
        <taxon>Anura</taxon>
        <taxon>Pipoidea</taxon>
        <taxon>Pipidae</taxon>
        <taxon>Xenopodinae</taxon>
        <taxon>Xenopus</taxon>
        <taxon>Xenopus</taxon>
    </lineage>
</organism>
<gene>
    <name evidence="1" type="ORF">XELAEV_18047276mg</name>
</gene>
<protein>
    <submittedName>
        <fullName evidence="1">Uncharacterized protein</fullName>
    </submittedName>
</protein>
<evidence type="ECO:0000313" key="1">
    <source>
        <dbReference type="EMBL" id="OCT61252.1"/>
    </source>
</evidence>
<dbReference type="EMBL" id="CM004483">
    <property type="protein sequence ID" value="OCT61252.1"/>
    <property type="molecule type" value="Genomic_DNA"/>
</dbReference>
<dbReference type="AlphaFoldDB" id="A0A974BV45"/>
<accession>A0A974BV45</accession>
<dbReference type="Proteomes" id="UP000694892">
    <property type="component" value="Chromosome 9_10S"/>
</dbReference>
<name>A0A974BV45_XENLA</name>